<evidence type="ECO:0000313" key="4">
    <source>
        <dbReference type="WBParaSite" id="NBR_0000162801-mRNA-1"/>
    </source>
</evidence>
<organism evidence="4">
    <name type="scientific">Nippostrongylus brasiliensis</name>
    <name type="common">Rat hookworm</name>
    <dbReference type="NCBI Taxonomy" id="27835"/>
    <lineage>
        <taxon>Eukaryota</taxon>
        <taxon>Metazoa</taxon>
        <taxon>Ecdysozoa</taxon>
        <taxon>Nematoda</taxon>
        <taxon>Chromadorea</taxon>
        <taxon>Rhabditida</taxon>
        <taxon>Rhabditina</taxon>
        <taxon>Rhabditomorpha</taxon>
        <taxon>Strongyloidea</taxon>
        <taxon>Heligmosomidae</taxon>
        <taxon>Nippostrongylus</taxon>
    </lineage>
</organism>
<reference evidence="4" key="1">
    <citation type="submission" date="2017-02" db="UniProtKB">
        <authorList>
            <consortium name="WormBaseParasite"/>
        </authorList>
    </citation>
    <scope>IDENTIFICATION</scope>
</reference>
<evidence type="ECO:0000313" key="2">
    <source>
        <dbReference type="EMBL" id="VDL65186.1"/>
    </source>
</evidence>
<gene>
    <name evidence="2" type="ORF">NBR_LOCUS1629</name>
</gene>
<proteinExistence type="predicted"/>
<keyword evidence="3" id="KW-1185">Reference proteome</keyword>
<evidence type="ECO:0000256" key="1">
    <source>
        <dbReference type="SAM" id="MobiDB-lite"/>
    </source>
</evidence>
<accession>A0A0N4XGH6</accession>
<protein>
    <submittedName>
        <fullName evidence="2 4">Uncharacterized protein</fullName>
    </submittedName>
</protein>
<sequence length="75" mass="8136">MVNDSDADLLAEEAFCARPTVATFGIASTVGFGQSDELVEKEQQQQHVSPERLMSQSDTSSFGEFRPVSSPKVDV</sequence>
<evidence type="ECO:0000313" key="3">
    <source>
        <dbReference type="Proteomes" id="UP000271162"/>
    </source>
</evidence>
<dbReference type="Proteomes" id="UP000271162">
    <property type="component" value="Unassembled WGS sequence"/>
</dbReference>
<dbReference type="EMBL" id="UYSL01001398">
    <property type="protein sequence ID" value="VDL65186.1"/>
    <property type="molecule type" value="Genomic_DNA"/>
</dbReference>
<name>A0A0N4XGH6_NIPBR</name>
<reference evidence="2 3" key="2">
    <citation type="submission" date="2018-11" db="EMBL/GenBank/DDBJ databases">
        <authorList>
            <consortium name="Pathogen Informatics"/>
        </authorList>
    </citation>
    <scope>NUCLEOTIDE SEQUENCE [LARGE SCALE GENOMIC DNA]</scope>
</reference>
<feature type="region of interest" description="Disordered" evidence="1">
    <location>
        <begin position="37"/>
        <end position="75"/>
    </location>
</feature>
<dbReference type="WBParaSite" id="NBR_0000162801-mRNA-1">
    <property type="protein sequence ID" value="NBR_0000162801-mRNA-1"/>
    <property type="gene ID" value="NBR_0000162801"/>
</dbReference>
<dbReference type="AlphaFoldDB" id="A0A0N4XGH6"/>